<feature type="transmembrane region" description="Helical" evidence="1">
    <location>
        <begin position="323"/>
        <end position="343"/>
    </location>
</feature>
<gene>
    <name evidence="2" type="ORF">VP01_1369g2</name>
</gene>
<proteinExistence type="predicted"/>
<accession>A0A0L6VNK3</accession>
<feature type="transmembrane region" description="Helical" evidence="1">
    <location>
        <begin position="696"/>
        <end position="713"/>
    </location>
</feature>
<dbReference type="Proteomes" id="UP000037035">
    <property type="component" value="Unassembled WGS sequence"/>
</dbReference>
<dbReference type="EMBL" id="LAVV01004109">
    <property type="protein sequence ID" value="KNZ61700.1"/>
    <property type="molecule type" value="Genomic_DNA"/>
</dbReference>
<evidence type="ECO:0000313" key="2">
    <source>
        <dbReference type="EMBL" id="KNZ61700.1"/>
    </source>
</evidence>
<keyword evidence="3" id="KW-1185">Reference proteome</keyword>
<name>A0A0L6VNK3_9BASI</name>
<dbReference type="VEuPathDB" id="FungiDB:VP01_1369g2"/>
<evidence type="ECO:0000256" key="1">
    <source>
        <dbReference type="SAM" id="Phobius"/>
    </source>
</evidence>
<feature type="transmembrane region" description="Helical" evidence="1">
    <location>
        <begin position="199"/>
        <end position="225"/>
    </location>
</feature>
<organism evidence="2 3">
    <name type="scientific">Puccinia sorghi</name>
    <dbReference type="NCBI Taxonomy" id="27349"/>
    <lineage>
        <taxon>Eukaryota</taxon>
        <taxon>Fungi</taxon>
        <taxon>Dikarya</taxon>
        <taxon>Basidiomycota</taxon>
        <taxon>Pucciniomycotina</taxon>
        <taxon>Pucciniomycetes</taxon>
        <taxon>Pucciniales</taxon>
        <taxon>Pucciniaceae</taxon>
        <taxon>Puccinia</taxon>
    </lineage>
</organism>
<comment type="caution">
    <text evidence="2">The sequence shown here is derived from an EMBL/GenBank/DDBJ whole genome shotgun (WGS) entry which is preliminary data.</text>
</comment>
<sequence>MGQGLFLASCFYTLPDNCCPDLCGEHTCYQTVIQPNRTVTIETESRSTQRCHVLKCDNSSGGPLSFLAKRYLAAPTALVAFCSATWQTHLLGLLHEDYKKWCHILPLTIAHLEKFSYRILHCKKNLLNCLQLTCRNHCADCTVTVPKHLHMQTGGVWLTAWLEHAACQLQAVKQLALTGENLTTPCSICFIPFVEQCALSLSTFICYVCFLFFTLQLHLVCFSILQASNEISVSGMGFHFIPLTNLLTINAKALWSSYLVLDITLSIEAFLTLELDILLLWEIENPFAMFDTKNPYCSFLKQFSQLSAYENDKDYKIRKNGEFNSVFFIYLRPYFGVVILWAVRWDNLTPGPINDHQMTIFEAIFLFLGNFFGGNQTYLFHFYLYLCDHQRSETNPLSTRAKLSNTPLRRHVPMRPLLQGWLKTHAPLSRVGGIVFDVLPSKPKLLFLWHQPHVTCHQVLIDWYWCYWNRSVLLEKEGELITLIDLAVSMELACNCLLLTWSYTKLIPVVCWFSVDILCNLQLNYNSSIIRFLGYDVITLLVKPLNIFYRYLVLTYICCQAYQNHPHGKGSLGVTKFDLKAMKEPCTCSFPHTQTLRIVCCLLMQLFPRNAVDLNQWFFPGQTWEQVQINQKHFQVHPHEHCRRANNLKMFTFSFCSTSSILQRLRANFIMGNVFCLVGMILSSMIVLIYHSINCLIDWLFMVIHDVLFLFIFKTTTCSVCAMSVDGWFGTSISVSNSKGKVISYSKNC</sequence>
<feature type="transmembrane region" description="Helical" evidence="1">
    <location>
        <begin position="669"/>
        <end position="690"/>
    </location>
</feature>
<keyword evidence="1" id="KW-0472">Membrane</keyword>
<protein>
    <submittedName>
        <fullName evidence="2">Uncharacterized protein</fullName>
    </submittedName>
</protein>
<dbReference type="AlphaFoldDB" id="A0A0L6VNK3"/>
<evidence type="ECO:0000313" key="3">
    <source>
        <dbReference type="Proteomes" id="UP000037035"/>
    </source>
</evidence>
<keyword evidence="1" id="KW-0812">Transmembrane</keyword>
<keyword evidence="1" id="KW-1133">Transmembrane helix</keyword>
<reference evidence="2 3" key="1">
    <citation type="submission" date="2015-08" db="EMBL/GenBank/DDBJ databases">
        <title>Next Generation Sequencing and Analysis of the Genome of Puccinia sorghi L Schw, the Causal Agent of Maize Common Rust.</title>
        <authorList>
            <person name="Rochi L."/>
            <person name="Burguener G."/>
            <person name="Darino M."/>
            <person name="Turjanski A."/>
            <person name="Kreff E."/>
            <person name="Dieguez M.J."/>
            <person name="Sacco F."/>
        </authorList>
    </citation>
    <scope>NUCLEOTIDE SEQUENCE [LARGE SCALE GENOMIC DNA]</scope>
    <source>
        <strain evidence="2 3">RO10H11247</strain>
    </source>
</reference>
<feature type="transmembrane region" description="Helical" evidence="1">
    <location>
        <begin position="363"/>
        <end position="386"/>
    </location>
</feature>